<dbReference type="EMBL" id="DS268640">
    <property type="protein sequence ID" value="EFO96438.1"/>
    <property type="molecule type" value="Genomic_DNA"/>
</dbReference>
<dbReference type="HOGENOM" id="CLU_152135_0_0_1"/>
<keyword evidence="2" id="KW-1185">Reference proteome</keyword>
<organism evidence="2">
    <name type="scientific">Caenorhabditis remanei</name>
    <name type="common">Caenorhabditis vulgaris</name>
    <dbReference type="NCBI Taxonomy" id="31234"/>
    <lineage>
        <taxon>Eukaryota</taxon>
        <taxon>Metazoa</taxon>
        <taxon>Ecdysozoa</taxon>
        <taxon>Nematoda</taxon>
        <taxon>Chromadorea</taxon>
        <taxon>Rhabditida</taxon>
        <taxon>Rhabditina</taxon>
        <taxon>Rhabditomorpha</taxon>
        <taxon>Rhabditoidea</taxon>
        <taxon>Rhabditidae</taxon>
        <taxon>Peloderinae</taxon>
        <taxon>Caenorhabditis</taxon>
    </lineage>
</organism>
<accession>E3NFP5</accession>
<evidence type="ECO:0000313" key="1">
    <source>
        <dbReference type="EMBL" id="EFO96438.1"/>
    </source>
</evidence>
<dbReference type="AlphaFoldDB" id="E3NFP5"/>
<name>E3NFP5_CAERE</name>
<protein>
    <submittedName>
        <fullName evidence="1">Uncharacterized protein</fullName>
    </submittedName>
</protein>
<proteinExistence type="predicted"/>
<evidence type="ECO:0000313" key="2">
    <source>
        <dbReference type="Proteomes" id="UP000008281"/>
    </source>
</evidence>
<gene>
    <name evidence="1" type="ORF">CRE_21571</name>
</gene>
<sequence length="141" mass="15504">MSNRQRCDIQKLSDKKDIPVAYVKGTSRSSSHMITSPLDSKRDVPVAIVQGVPRTPNQVADAPSTATYSVPVARVTGVPRVPIRETALSNGQLEHPTYPTIRPLIFLNHDLTIGSRSYVDYGQFHAPRIIEQGESRPSLQG</sequence>
<reference evidence="1" key="1">
    <citation type="submission" date="2007-07" db="EMBL/GenBank/DDBJ databases">
        <title>PCAP assembly of the Caenorhabditis remanei genome.</title>
        <authorList>
            <consortium name="The Caenorhabditis remanei Sequencing Consortium"/>
            <person name="Wilson R.K."/>
        </authorList>
    </citation>
    <scope>NUCLEOTIDE SEQUENCE [LARGE SCALE GENOMIC DNA]</scope>
    <source>
        <strain evidence="1">PB4641</strain>
    </source>
</reference>
<dbReference type="Proteomes" id="UP000008281">
    <property type="component" value="Unassembled WGS sequence"/>
</dbReference>